<dbReference type="AlphaFoldDB" id="A0A1V9Z8Z9"/>
<feature type="transmembrane region" description="Helical" evidence="5">
    <location>
        <begin position="70"/>
        <end position="92"/>
    </location>
</feature>
<feature type="transmembrane region" description="Helical" evidence="5">
    <location>
        <begin position="112"/>
        <end position="135"/>
    </location>
</feature>
<evidence type="ECO:0000256" key="5">
    <source>
        <dbReference type="SAM" id="Phobius"/>
    </source>
</evidence>
<dbReference type="Pfam" id="PF23489">
    <property type="entry name" value="V-ATPase_su_f"/>
    <property type="match status" value="1"/>
</dbReference>
<sequence length="154" mass="16715">MMKLKEACKEIDIPEMVATARSRLGYAQLSHITGDTSPGSDSGLDIDELKGWEDLITSHGPTKGPSPHPMAICCSVFSLFGFFFLLFLGSTVASNSIYIKVKPPHGHEKASLAANIFLAAALYLFVFIGSVVSLLRARTAQKVYQLSLDIHSDK</sequence>
<comment type="caution">
    <text evidence="6">The sequence shown here is derived from an EMBL/GenBank/DDBJ whole genome shotgun (WGS) entry which is preliminary data.</text>
</comment>
<evidence type="ECO:0000256" key="2">
    <source>
        <dbReference type="ARBA" id="ARBA00022692"/>
    </source>
</evidence>
<organism evidence="6 7">
    <name type="scientific">Achlya hypogyna</name>
    <name type="common">Oomycete</name>
    <name type="synonym">Protoachlya hypogyna</name>
    <dbReference type="NCBI Taxonomy" id="1202772"/>
    <lineage>
        <taxon>Eukaryota</taxon>
        <taxon>Sar</taxon>
        <taxon>Stramenopiles</taxon>
        <taxon>Oomycota</taxon>
        <taxon>Saprolegniomycetes</taxon>
        <taxon>Saprolegniales</taxon>
        <taxon>Achlyaceae</taxon>
        <taxon>Achlya</taxon>
    </lineage>
</organism>
<evidence type="ECO:0000313" key="6">
    <source>
        <dbReference type="EMBL" id="OQR94474.1"/>
    </source>
</evidence>
<comment type="subcellular location">
    <subcellularLocation>
        <location evidence="1">Membrane</location>
    </subcellularLocation>
</comment>
<dbReference type="InterPro" id="IPR056552">
    <property type="entry name" value="Ribonucl_Kappa"/>
</dbReference>
<name>A0A1V9Z8Z9_ACHHY</name>
<keyword evidence="2 5" id="KW-0812">Transmembrane</keyword>
<protein>
    <recommendedName>
        <fullName evidence="8">Transmembrane protein</fullName>
    </recommendedName>
</protein>
<dbReference type="OrthoDB" id="153756at2759"/>
<gene>
    <name evidence="6" type="ORF">ACHHYP_01231</name>
</gene>
<dbReference type="EMBL" id="JNBR01000361">
    <property type="protein sequence ID" value="OQR94474.1"/>
    <property type="molecule type" value="Genomic_DNA"/>
</dbReference>
<proteinExistence type="predicted"/>
<keyword evidence="4 5" id="KW-0472">Membrane</keyword>
<evidence type="ECO:0008006" key="8">
    <source>
        <dbReference type="Google" id="ProtNLM"/>
    </source>
</evidence>
<evidence type="ECO:0000313" key="7">
    <source>
        <dbReference type="Proteomes" id="UP000243579"/>
    </source>
</evidence>
<dbReference type="Proteomes" id="UP000243579">
    <property type="component" value="Unassembled WGS sequence"/>
</dbReference>
<evidence type="ECO:0000256" key="1">
    <source>
        <dbReference type="ARBA" id="ARBA00004370"/>
    </source>
</evidence>
<keyword evidence="7" id="KW-1185">Reference proteome</keyword>
<dbReference type="GO" id="GO:0016020">
    <property type="term" value="C:membrane"/>
    <property type="evidence" value="ECO:0007669"/>
    <property type="project" value="UniProtKB-SubCell"/>
</dbReference>
<accession>A0A1V9Z8Z9</accession>
<keyword evidence="3 5" id="KW-1133">Transmembrane helix</keyword>
<evidence type="ECO:0000256" key="3">
    <source>
        <dbReference type="ARBA" id="ARBA00022989"/>
    </source>
</evidence>
<evidence type="ECO:0000256" key="4">
    <source>
        <dbReference type="ARBA" id="ARBA00023136"/>
    </source>
</evidence>
<reference evidence="6 7" key="1">
    <citation type="journal article" date="2014" name="Genome Biol. Evol.">
        <title>The secreted proteins of Achlya hypogyna and Thraustotheca clavata identify the ancestral oomycete secretome and reveal gene acquisitions by horizontal gene transfer.</title>
        <authorList>
            <person name="Misner I."/>
            <person name="Blouin N."/>
            <person name="Leonard G."/>
            <person name="Richards T.A."/>
            <person name="Lane C.E."/>
        </authorList>
    </citation>
    <scope>NUCLEOTIDE SEQUENCE [LARGE SCALE GENOMIC DNA]</scope>
    <source>
        <strain evidence="6 7">ATCC 48635</strain>
    </source>
</reference>